<keyword evidence="2" id="KW-1185">Reference proteome</keyword>
<proteinExistence type="predicted"/>
<reference evidence="1 2" key="1">
    <citation type="journal article" date="2022" name="New Phytol.">
        <title>Ecological generalism drives hyperdiversity of secondary metabolite gene clusters in xylarialean endophytes.</title>
        <authorList>
            <person name="Franco M.E.E."/>
            <person name="Wisecaver J.H."/>
            <person name="Arnold A.E."/>
            <person name="Ju Y.M."/>
            <person name="Slot J.C."/>
            <person name="Ahrendt S."/>
            <person name="Moore L.P."/>
            <person name="Eastman K.E."/>
            <person name="Scott K."/>
            <person name="Konkel Z."/>
            <person name="Mondo S.J."/>
            <person name="Kuo A."/>
            <person name="Hayes R.D."/>
            <person name="Haridas S."/>
            <person name="Andreopoulos B."/>
            <person name="Riley R."/>
            <person name="LaButti K."/>
            <person name="Pangilinan J."/>
            <person name="Lipzen A."/>
            <person name="Amirebrahimi M."/>
            <person name="Yan J."/>
            <person name="Adam C."/>
            <person name="Keymanesh K."/>
            <person name="Ng V."/>
            <person name="Louie K."/>
            <person name="Northen T."/>
            <person name="Drula E."/>
            <person name="Henrissat B."/>
            <person name="Hsieh H.M."/>
            <person name="Youens-Clark K."/>
            <person name="Lutzoni F."/>
            <person name="Miadlikowska J."/>
            <person name="Eastwood D.C."/>
            <person name="Hamelin R.C."/>
            <person name="Grigoriev I.V."/>
            <person name="U'Ren J.M."/>
        </authorList>
    </citation>
    <scope>NUCLEOTIDE SEQUENCE [LARGE SCALE GENOMIC DNA]</scope>
    <source>
        <strain evidence="1 2">ER1909</strain>
    </source>
</reference>
<name>A0ACC0DCH9_9PEZI</name>
<sequence length="290" mass="32362">MDSLCEFDGNSDMYGMGVRIGCYLQWSTSIFAENFYGPAVEPCRDANTTFQVAMLAGLVLSTGSPKENAIALEGYIALLFCFTSVWIASLQVLSVPKTDHTNSLNFSDTKRAMRGVGDMLLNTAICSYGIYLLYVGFDQLRRTTCPETIFFFGPVELFGWFRIFLKVVLIISLVGSATSLSLRILSFFQQLSQFISQWGQSYMPQSPCPPSRVRMVKLSFSKLLGSIVGLGIFIVAIELTIAWNNIRHIYECASFSQLFPLVAGATNLSRVVYQLMKSTLEGTTRIEWSY</sequence>
<gene>
    <name evidence="1" type="ORF">F4821DRAFT_31284</name>
</gene>
<dbReference type="EMBL" id="MU394291">
    <property type="protein sequence ID" value="KAI6090467.1"/>
    <property type="molecule type" value="Genomic_DNA"/>
</dbReference>
<evidence type="ECO:0000313" key="2">
    <source>
        <dbReference type="Proteomes" id="UP001497680"/>
    </source>
</evidence>
<evidence type="ECO:0000313" key="1">
    <source>
        <dbReference type="EMBL" id="KAI6090467.1"/>
    </source>
</evidence>
<dbReference type="Proteomes" id="UP001497680">
    <property type="component" value="Unassembled WGS sequence"/>
</dbReference>
<protein>
    <submittedName>
        <fullName evidence="1">Uncharacterized protein</fullName>
    </submittedName>
</protein>
<accession>A0ACC0DCH9</accession>
<comment type="caution">
    <text evidence="1">The sequence shown here is derived from an EMBL/GenBank/DDBJ whole genome shotgun (WGS) entry which is preliminary data.</text>
</comment>
<organism evidence="1 2">
    <name type="scientific">Hypoxylon rubiginosum</name>
    <dbReference type="NCBI Taxonomy" id="110542"/>
    <lineage>
        <taxon>Eukaryota</taxon>
        <taxon>Fungi</taxon>
        <taxon>Dikarya</taxon>
        <taxon>Ascomycota</taxon>
        <taxon>Pezizomycotina</taxon>
        <taxon>Sordariomycetes</taxon>
        <taxon>Xylariomycetidae</taxon>
        <taxon>Xylariales</taxon>
        <taxon>Hypoxylaceae</taxon>
        <taxon>Hypoxylon</taxon>
    </lineage>
</organism>